<dbReference type="RefSeq" id="WP_175440425.1">
    <property type="nucleotide sequence ID" value="NZ_BMMJ01000006.1"/>
</dbReference>
<sequence length="101" mass="11657">MKLDLRAGDILHITRACSVQFGVPIFFRLIRVLDLQTYCGWVWLDGYELDSAGDATRRREIFVRVEGIRRMAMPGRSTPAQRSQPIDREITRRVGLRGVPR</sequence>
<evidence type="ECO:0000313" key="2">
    <source>
        <dbReference type="Proteomes" id="UP000198937"/>
    </source>
</evidence>
<dbReference type="EMBL" id="FMIA01000002">
    <property type="protein sequence ID" value="SCL48097.1"/>
    <property type="molecule type" value="Genomic_DNA"/>
</dbReference>
<protein>
    <submittedName>
        <fullName evidence="1">Uncharacterized protein</fullName>
    </submittedName>
</protein>
<accession>A0A1C6U263</accession>
<evidence type="ECO:0000313" key="1">
    <source>
        <dbReference type="EMBL" id="SCL48097.1"/>
    </source>
</evidence>
<organism evidence="1 2">
    <name type="scientific">Micromonospora yangpuensis</name>
    <dbReference type="NCBI Taxonomy" id="683228"/>
    <lineage>
        <taxon>Bacteria</taxon>
        <taxon>Bacillati</taxon>
        <taxon>Actinomycetota</taxon>
        <taxon>Actinomycetes</taxon>
        <taxon>Micromonosporales</taxon>
        <taxon>Micromonosporaceae</taxon>
        <taxon>Micromonospora</taxon>
    </lineage>
</organism>
<keyword evidence="2" id="KW-1185">Reference proteome</keyword>
<name>A0A1C6U263_9ACTN</name>
<dbReference type="STRING" id="683228.GA0070617_0775"/>
<dbReference type="AlphaFoldDB" id="A0A1C6U263"/>
<proteinExistence type="predicted"/>
<gene>
    <name evidence="1" type="ORF">GA0070617_0775</name>
</gene>
<reference evidence="1 2" key="1">
    <citation type="submission" date="2016-06" db="EMBL/GenBank/DDBJ databases">
        <authorList>
            <person name="Kjaerup R.B."/>
            <person name="Dalgaard T.S."/>
            <person name="Juul-Madsen H.R."/>
        </authorList>
    </citation>
    <scope>NUCLEOTIDE SEQUENCE [LARGE SCALE GENOMIC DNA]</scope>
    <source>
        <strain evidence="1 2">DSM 45577</strain>
    </source>
</reference>
<dbReference type="Proteomes" id="UP000198937">
    <property type="component" value="Unassembled WGS sequence"/>
</dbReference>